<dbReference type="GO" id="GO:0006465">
    <property type="term" value="P:signal peptide processing"/>
    <property type="evidence" value="ECO:0007669"/>
    <property type="project" value="UniProtKB-UniRule"/>
</dbReference>
<dbReference type="CDD" id="cd06530">
    <property type="entry name" value="S26_SPase_I"/>
    <property type="match status" value="1"/>
</dbReference>
<dbReference type="EC" id="3.4.21.89" evidence="5"/>
<evidence type="ECO:0000256" key="2">
    <source>
        <dbReference type="ARBA" id="ARBA00022692"/>
    </source>
</evidence>
<dbReference type="EMBL" id="PDJE01000001">
    <property type="protein sequence ID" value="PFG30586.1"/>
    <property type="molecule type" value="Genomic_DNA"/>
</dbReference>
<dbReference type="SUPFAM" id="SSF51306">
    <property type="entry name" value="LexA/Signal peptidase"/>
    <property type="match status" value="1"/>
</dbReference>
<organism evidence="8 9">
    <name type="scientific">Paramicrobacterium agarici</name>
    <dbReference type="NCBI Taxonomy" id="630514"/>
    <lineage>
        <taxon>Bacteria</taxon>
        <taxon>Bacillati</taxon>
        <taxon>Actinomycetota</taxon>
        <taxon>Actinomycetes</taxon>
        <taxon>Micrococcales</taxon>
        <taxon>Microbacteriaceae</taxon>
        <taxon>Paramicrobacterium</taxon>
    </lineage>
</organism>
<keyword evidence="4 7" id="KW-0472">Membrane</keyword>
<dbReference type="AlphaFoldDB" id="A0A2A9DW43"/>
<evidence type="ECO:0000256" key="5">
    <source>
        <dbReference type="NCBIfam" id="TIGR02228"/>
    </source>
</evidence>
<dbReference type="Gene3D" id="2.10.109.10">
    <property type="entry name" value="Umud Fragment, subunit A"/>
    <property type="match status" value="1"/>
</dbReference>
<evidence type="ECO:0000256" key="7">
    <source>
        <dbReference type="SAM" id="Phobius"/>
    </source>
</evidence>
<dbReference type="NCBIfam" id="TIGR02228">
    <property type="entry name" value="sigpep_I_arch"/>
    <property type="match status" value="1"/>
</dbReference>
<protein>
    <recommendedName>
        <fullName evidence="5">Signal peptidase I</fullName>
        <ecNumber evidence="5">3.4.21.89</ecNumber>
    </recommendedName>
</protein>
<evidence type="ECO:0000313" key="8">
    <source>
        <dbReference type="EMBL" id="PFG30586.1"/>
    </source>
</evidence>
<reference evidence="8 9" key="1">
    <citation type="submission" date="2017-10" db="EMBL/GenBank/DDBJ databases">
        <title>Sequencing the genomes of 1000 actinobacteria strains.</title>
        <authorList>
            <person name="Klenk H.-P."/>
        </authorList>
    </citation>
    <scope>NUCLEOTIDE SEQUENCE [LARGE SCALE GENOMIC DNA]</scope>
    <source>
        <strain evidence="8 9">DSM 21798</strain>
    </source>
</reference>
<feature type="region of interest" description="Disordered" evidence="6">
    <location>
        <begin position="172"/>
        <end position="197"/>
    </location>
</feature>
<comment type="subcellular location">
    <subcellularLocation>
        <location evidence="1">Membrane</location>
    </subcellularLocation>
</comment>
<dbReference type="GO" id="GO:0016020">
    <property type="term" value="C:membrane"/>
    <property type="evidence" value="ECO:0007669"/>
    <property type="project" value="UniProtKB-SubCell"/>
</dbReference>
<dbReference type="GO" id="GO:0004252">
    <property type="term" value="F:serine-type endopeptidase activity"/>
    <property type="evidence" value="ECO:0007669"/>
    <property type="project" value="UniProtKB-UniRule"/>
</dbReference>
<proteinExistence type="predicted"/>
<dbReference type="RefSeq" id="WP_098407022.1">
    <property type="nucleotide sequence ID" value="NZ_PDJE01000001.1"/>
</dbReference>
<sequence length="197" mass="21086">MLRNRTHVRSREDAPHGIWRRVRGAVTTCLFAAVVLLFWPASLGGCSTLTIVSGHSMDPTYHTGDIVWARCGVPQIGDIVVYQPDGVEGARVIHRIIDGSSVGWTMKGDNNDAIDPWSPSQADIIGVAQGHIPGVGKVLLAFGHPLVWISLLVLAAALLVWPQKKFDGEAADHAAESLSVNGPAQTQQLQDASKVTS</sequence>
<evidence type="ECO:0000313" key="9">
    <source>
        <dbReference type="Proteomes" id="UP000221369"/>
    </source>
</evidence>
<dbReference type="InterPro" id="IPR019533">
    <property type="entry name" value="Peptidase_S26"/>
</dbReference>
<accession>A0A2A9DW43</accession>
<comment type="caution">
    <text evidence="8">The sequence shown here is derived from an EMBL/GenBank/DDBJ whole genome shotgun (WGS) entry which is preliminary data.</text>
</comment>
<evidence type="ECO:0000256" key="4">
    <source>
        <dbReference type="ARBA" id="ARBA00023136"/>
    </source>
</evidence>
<evidence type="ECO:0000256" key="1">
    <source>
        <dbReference type="ARBA" id="ARBA00004370"/>
    </source>
</evidence>
<dbReference type="InterPro" id="IPR036286">
    <property type="entry name" value="LexA/Signal_pep-like_sf"/>
</dbReference>
<keyword evidence="3 7" id="KW-1133">Transmembrane helix</keyword>
<feature type="transmembrane region" description="Helical" evidence="7">
    <location>
        <begin position="138"/>
        <end position="161"/>
    </location>
</feature>
<dbReference type="OrthoDB" id="3178064at2"/>
<name>A0A2A9DW43_9MICO</name>
<keyword evidence="2 7" id="KW-0812">Transmembrane</keyword>
<evidence type="ECO:0000256" key="3">
    <source>
        <dbReference type="ARBA" id="ARBA00022989"/>
    </source>
</evidence>
<evidence type="ECO:0000256" key="6">
    <source>
        <dbReference type="SAM" id="MobiDB-lite"/>
    </source>
</evidence>
<keyword evidence="9" id="KW-1185">Reference proteome</keyword>
<gene>
    <name evidence="8" type="ORF">ATJ78_1521</name>
</gene>
<dbReference type="InterPro" id="IPR001733">
    <property type="entry name" value="Peptidase_S26B"/>
</dbReference>
<dbReference type="Proteomes" id="UP000221369">
    <property type="component" value="Unassembled WGS sequence"/>
</dbReference>
<feature type="compositionally biased region" description="Polar residues" evidence="6">
    <location>
        <begin position="178"/>
        <end position="197"/>
    </location>
</feature>
<dbReference type="GO" id="GO:0009003">
    <property type="term" value="F:signal peptidase activity"/>
    <property type="evidence" value="ECO:0007669"/>
    <property type="project" value="UniProtKB-EC"/>
</dbReference>